<protein>
    <submittedName>
        <fullName evidence="13">TrkH family potassium uptake protein</fullName>
    </submittedName>
</protein>
<dbReference type="EMBL" id="JBHUDM010000001">
    <property type="protein sequence ID" value="MFD1640998.1"/>
    <property type="molecule type" value="Genomic_DNA"/>
</dbReference>
<keyword evidence="9 12" id="KW-1133">Transmembrane helix</keyword>
<keyword evidence="14" id="KW-1185">Reference proteome</keyword>
<feature type="transmembrane region" description="Helical" evidence="12">
    <location>
        <begin position="73"/>
        <end position="94"/>
    </location>
</feature>
<evidence type="ECO:0000256" key="4">
    <source>
        <dbReference type="ARBA" id="ARBA00022475"/>
    </source>
</evidence>
<feature type="transmembrane region" description="Helical" evidence="12">
    <location>
        <begin position="42"/>
        <end position="61"/>
    </location>
</feature>
<evidence type="ECO:0000256" key="7">
    <source>
        <dbReference type="ARBA" id="ARBA00022692"/>
    </source>
</evidence>
<proteinExistence type="inferred from homology"/>
<dbReference type="AlphaFoldDB" id="A0ABD6D5B9"/>
<comment type="caution">
    <text evidence="13">The sequence shown here is derived from an EMBL/GenBank/DDBJ whole genome shotgun (WGS) entry which is preliminary data.</text>
</comment>
<comment type="subcellular location">
    <subcellularLocation>
        <location evidence="1">Cell inner membrane</location>
        <topology evidence="1">Multi-pass membrane protein</topology>
    </subcellularLocation>
</comment>
<feature type="transmembrane region" description="Helical" evidence="12">
    <location>
        <begin position="141"/>
        <end position="160"/>
    </location>
</feature>
<keyword evidence="7 12" id="KW-0812">Transmembrane</keyword>
<dbReference type="PANTHER" id="PTHR32024">
    <property type="entry name" value="TRK SYSTEM POTASSIUM UPTAKE PROTEIN TRKG-RELATED"/>
    <property type="match status" value="1"/>
</dbReference>
<evidence type="ECO:0000313" key="14">
    <source>
        <dbReference type="Proteomes" id="UP001597052"/>
    </source>
</evidence>
<feature type="transmembrane region" description="Helical" evidence="12">
    <location>
        <begin position="408"/>
        <end position="428"/>
    </location>
</feature>
<keyword evidence="11 12" id="KW-0472">Membrane</keyword>
<evidence type="ECO:0000256" key="9">
    <source>
        <dbReference type="ARBA" id="ARBA00022989"/>
    </source>
</evidence>
<evidence type="ECO:0000256" key="3">
    <source>
        <dbReference type="ARBA" id="ARBA00022448"/>
    </source>
</evidence>
<keyword evidence="4" id="KW-1003">Cell membrane</keyword>
<evidence type="ECO:0000256" key="10">
    <source>
        <dbReference type="ARBA" id="ARBA00023065"/>
    </source>
</evidence>
<keyword evidence="8" id="KW-0630">Potassium</keyword>
<dbReference type="Pfam" id="PF02386">
    <property type="entry name" value="TrkH"/>
    <property type="match status" value="1"/>
</dbReference>
<sequence>MNVRVSWRYSLSLTGTIVKWLAAPLCFPLLVAVYYAEPVAPFLVTIGVALGGGGLLERLKRLDGEERLGPREALLMVSLTWLLVALVSAVPFVVAGQGTIAHPINAAFESMSGITTTGATVLRQFDIHARSIMMWRQLTQWLGGLGILILATAILSRLSVGGAQLMETETQYDNVDKLTPHIEDTARLIGKLYAGLTLGTVAVLYILYLVGLAPNMTLYNSVAHAFTSVSTAGFSTEPLSIEAFAPVVHWVLIVVMFLGSTSFVLMYFVLQGNLARLRNSEEFRFYLGTVIVFSGLIVTILLLKENPTGTGVSDTFRQSVFNVVSIITTTGYANANFDLWSPFAKHLLLMCMFLGGMAGSTTCSIKSLRWLVVFKAFRRDLFTVIHPEAIRPVRLSGVTVDEDTIRNIYSYTLIAIVGVFFVTVLIVVDGARTGLYLVEGGFGEFDALGAAASTFLNIGPAFGPAGPYGTYDVFSMSTKAALVVFMWIGRIEIIPVLVLFTRSFWQS</sequence>
<organism evidence="13 14">
    <name type="scientific">Halohasta litorea</name>
    <dbReference type="NCBI Taxonomy" id="869891"/>
    <lineage>
        <taxon>Archaea</taxon>
        <taxon>Methanobacteriati</taxon>
        <taxon>Methanobacteriota</taxon>
        <taxon>Stenosarchaea group</taxon>
        <taxon>Halobacteria</taxon>
        <taxon>Halobacteriales</taxon>
        <taxon>Haloferacaceae</taxon>
        <taxon>Halohasta</taxon>
    </lineage>
</organism>
<keyword evidence="5" id="KW-0997">Cell inner membrane</keyword>
<evidence type="ECO:0000256" key="6">
    <source>
        <dbReference type="ARBA" id="ARBA00022538"/>
    </source>
</evidence>
<dbReference type="GO" id="GO:0006813">
    <property type="term" value="P:potassium ion transport"/>
    <property type="evidence" value="ECO:0007669"/>
    <property type="project" value="UniProtKB-KW"/>
</dbReference>
<name>A0ABD6D5B9_9EURY</name>
<comment type="similarity">
    <text evidence="2">Belongs to the TrkH potassium transport family.</text>
</comment>
<dbReference type="PANTHER" id="PTHR32024:SF2">
    <property type="entry name" value="TRK SYSTEM POTASSIUM UPTAKE PROTEIN TRKG-RELATED"/>
    <property type="match status" value="1"/>
</dbReference>
<dbReference type="InterPro" id="IPR004772">
    <property type="entry name" value="TrkH"/>
</dbReference>
<evidence type="ECO:0000256" key="8">
    <source>
        <dbReference type="ARBA" id="ARBA00022958"/>
    </source>
</evidence>
<evidence type="ECO:0000313" key="13">
    <source>
        <dbReference type="EMBL" id="MFD1640998.1"/>
    </source>
</evidence>
<keyword evidence="10" id="KW-0406">Ion transport</keyword>
<accession>A0ABD6D5B9</accession>
<gene>
    <name evidence="13" type="ORF">ACFSBW_03790</name>
</gene>
<dbReference type="GO" id="GO:0005886">
    <property type="term" value="C:plasma membrane"/>
    <property type="evidence" value="ECO:0007669"/>
    <property type="project" value="UniProtKB-SubCell"/>
</dbReference>
<dbReference type="PIRSF" id="PIRSF006247">
    <property type="entry name" value="TrkH"/>
    <property type="match status" value="1"/>
</dbReference>
<evidence type="ECO:0000256" key="11">
    <source>
        <dbReference type="ARBA" id="ARBA00023136"/>
    </source>
</evidence>
<dbReference type="Proteomes" id="UP001597052">
    <property type="component" value="Unassembled WGS sequence"/>
</dbReference>
<evidence type="ECO:0000256" key="5">
    <source>
        <dbReference type="ARBA" id="ARBA00022519"/>
    </source>
</evidence>
<feature type="transmembrane region" description="Helical" evidence="12">
    <location>
        <begin position="282"/>
        <end position="303"/>
    </location>
</feature>
<feature type="transmembrane region" description="Helical" evidence="12">
    <location>
        <begin position="247"/>
        <end position="270"/>
    </location>
</feature>
<keyword evidence="3" id="KW-0813">Transport</keyword>
<dbReference type="RefSeq" id="WP_256394687.1">
    <property type="nucleotide sequence ID" value="NZ_JANHDJ010000001.1"/>
</dbReference>
<evidence type="ECO:0000256" key="12">
    <source>
        <dbReference type="SAM" id="Phobius"/>
    </source>
</evidence>
<feature type="transmembrane region" description="Helical" evidence="12">
    <location>
        <begin position="347"/>
        <end position="372"/>
    </location>
</feature>
<keyword evidence="6" id="KW-0633">Potassium transport</keyword>
<evidence type="ECO:0000256" key="2">
    <source>
        <dbReference type="ARBA" id="ARBA00009137"/>
    </source>
</evidence>
<reference evidence="13 14" key="1">
    <citation type="journal article" date="2019" name="Int. J. Syst. Evol. Microbiol.">
        <title>The Global Catalogue of Microorganisms (GCM) 10K type strain sequencing project: providing services to taxonomists for standard genome sequencing and annotation.</title>
        <authorList>
            <consortium name="The Broad Institute Genomics Platform"/>
            <consortium name="The Broad Institute Genome Sequencing Center for Infectious Disease"/>
            <person name="Wu L."/>
            <person name="Ma J."/>
        </authorList>
    </citation>
    <scope>NUCLEOTIDE SEQUENCE [LARGE SCALE GENOMIC DNA]</scope>
    <source>
        <strain evidence="13 14">CGMCC 1.10593</strain>
    </source>
</reference>
<dbReference type="InterPro" id="IPR003445">
    <property type="entry name" value="Cat_transpt"/>
</dbReference>
<feature type="transmembrane region" description="Helical" evidence="12">
    <location>
        <begin position="480"/>
        <end position="500"/>
    </location>
</feature>
<feature type="transmembrane region" description="Helical" evidence="12">
    <location>
        <begin position="192"/>
        <end position="211"/>
    </location>
</feature>
<feature type="transmembrane region" description="Helical" evidence="12">
    <location>
        <begin position="12"/>
        <end position="36"/>
    </location>
</feature>
<evidence type="ECO:0000256" key="1">
    <source>
        <dbReference type="ARBA" id="ARBA00004429"/>
    </source>
</evidence>